<keyword evidence="2" id="KW-0418">Kinase</keyword>
<evidence type="ECO:0000313" key="2">
    <source>
        <dbReference type="RefSeq" id="XP_003739838.1"/>
    </source>
</evidence>
<name>A0AAJ6VWH5_9ACAR</name>
<dbReference type="Pfam" id="PF13671">
    <property type="entry name" value="AAA_33"/>
    <property type="match status" value="1"/>
</dbReference>
<dbReference type="Proteomes" id="UP000694867">
    <property type="component" value="Unplaced"/>
</dbReference>
<accession>A0AAJ6VWH5</accession>
<proteinExistence type="predicted"/>
<dbReference type="GO" id="GO:0016301">
    <property type="term" value="F:kinase activity"/>
    <property type="evidence" value="ECO:0007669"/>
    <property type="project" value="UniProtKB-KW"/>
</dbReference>
<gene>
    <name evidence="2" type="primary">LOC100908631</name>
</gene>
<dbReference type="AlphaFoldDB" id="A0AAJ6VWH5"/>
<dbReference type="InterPro" id="IPR052648">
    <property type="entry name" value="Ser-tRNA(Sec)_kinase"/>
</dbReference>
<reference evidence="2" key="1">
    <citation type="submission" date="2025-08" db="UniProtKB">
        <authorList>
            <consortium name="RefSeq"/>
        </authorList>
    </citation>
    <scope>IDENTIFICATION</scope>
</reference>
<protein>
    <submittedName>
        <fullName evidence="2">L-seryl-tRNA(Sec) kinase</fullName>
    </submittedName>
</protein>
<dbReference type="RefSeq" id="XP_003739838.1">
    <property type="nucleotide sequence ID" value="XM_003739790.1"/>
</dbReference>
<dbReference type="InterPro" id="IPR027417">
    <property type="entry name" value="P-loop_NTPase"/>
</dbReference>
<dbReference type="SUPFAM" id="SSF52540">
    <property type="entry name" value="P-loop containing nucleoside triphosphate hydrolases"/>
    <property type="match status" value="1"/>
</dbReference>
<keyword evidence="1" id="KW-1185">Reference proteome</keyword>
<dbReference type="CTD" id="118672"/>
<keyword evidence="2" id="KW-0808">Transferase</keyword>
<dbReference type="GeneID" id="100908631"/>
<dbReference type="KEGG" id="goe:100908631"/>
<dbReference type="PANTHER" id="PTHR20873">
    <property type="entry name" value="L-SERYL-TRNA(SEC) KINASE"/>
    <property type="match status" value="1"/>
</dbReference>
<evidence type="ECO:0000313" key="1">
    <source>
        <dbReference type="Proteomes" id="UP000694867"/>
    </source>
</evidence>
<dbReference type="PANTHER" id="PTHR20873:SF0">
    <property type="entry name" value="L-SERYL-TRNA(SEC) KINASE"/>
    <property type="match status" value="1"/>
</dbReference>
<organism evidence="1 2">
    <name type="scientific">Galendromus occidentalis</name>
    <name type="common">western predatory mite</name>
    <dbReference type="NCBI Taxonomy" id="34638"/>
    <lineage>
        <taxon>Eukaryota</taxon>
        <taxon>Metazoa</taxon>
        <taxon>Ecdysozoa</taxon>
        <taxon>Arthropoda</taxon>
        <taxon>Chelicerata</taxon>
        <taxon>Arachnida</taxon>
        <taxon>Acari</taxon>
        <taxon>Parasitiformes</taxon>
        <taxon>Mesostigmata</taxon>
        <taxon>Gamasina</taxon>
        <taxon>Phytoseioidea</taxon>
        <taxon>Phytoseiidae</taxon>
        <taxon>Typhlodrominae</taxon>
        <taxon>Galendromus</taxon>
    </lineage>
</organism>
<dbReference type="GO" id="GO:0000049">
    <property type="term" value="F:tRNA binding"/>
    <property type="evidence" value="ECO:0007669"/>
    <property type="project" value="TreeGrafter"/>
</dbReference>
<sequence>MPCTVVLVCGPPASGKSELIRSLESRIPQCTTIIFDEMFSIEEQESAAHEDNGFKKLREKFLTVVRQILDSYAKEDPGDGTADCCASQTRHRIILEDNFYRRSMRYKYFQEARQRNLSFCTVFLTTPMEDCLRRNRKRAQSVPDTVIIDQFSKLEVPSCDSFWEKFSISKPAPTLEDIEALMEEAEKAPFISIDLEGQREDLEESRRRTSDSRAHQVELAFRKAVSDLIQRAPPAMKKGMYTQLYKFKSDAVGPCQTLGGADGAEMYAQILSCLERRLRESE</sequence>
<dbReference type="Gene3D" id="3.40.50.300">
    <property type="entry name" value="P-loop containing nucleotide triphosphate hydrolases"/>
    <property type="match status" value="1"/>
</dbReference>